<dbReference type="PANTHER" id="PTHR33164">
    <property type="entry name" value="TRANSCRIPTIONAL REGULATOR, MARR FAMILY"/>
    <property type="match status" value="1"/>
</dbReference>
<keyword evidence="2" id="KW-0238">DNA-binding</keyword>
<dbReference type="Proteomes" id="UP000182241">
    <property type="component" value="Unassembled WGS sequence"/>
</dbReference>
<accession>A0A1H4Y0H0</accession>
<dbReference type="SMART" id="SM00347">
    <property type="entry name" value="HTH_MARR"/>
    <property type="match status" value="1"/>
</dbReference>
<dbReference type="InterPro" id="IPR036388">
    <property type="entry name" value="WH-like_DNA-bd_sf"/>
</dbReference>
<dbReference type="PROSITE" id="PS50995">
    <property type="entry name" value="HTH_MARR_2"/>
    <property type="match status" value="1"/>
</dbReference>
<dbReference type="InterPro" id="IPR036390">
    <property type="entry name" value="WH_DNA-bd_sf"/>
</dbReference>
<keyword evidence="3" id="KW-1185">Reference proteome</keyword>
<dbReference type="PANTHER" id="PTHR33164:SF99">
    <property type="entry name" value="MARR FAMILY REGULATORY PROTEIN"/>
    <property type="match status" value="1"/>
</dbReference>
<dbReference type="InterPro" id="IPR000835">
    <property type="entry name" value="HTH_MarR-typ"/>
</dbReference>
<dbReference type="GO" id="GO:0003677">
    <property type="term" value="F:DNA binding"/>
    <property type="evidence" value="ECO:0007669"/>
    <property type="project" value="UniProtKB-KW"/>
</dbReference>
<dbReference type="STRING" id="57704.SAMN04489793_4012"/>
<dbReference type="GO" id="GO:0003700">
    <property type="term" value="F:DNA-binding transcription factor activity"/>
    <property type="evidence" value="ECO:0007669"/>
    <property type="project" value="InterPro"/>
</dbReference>
<dbReference type="Pfam" id="PF12802">
    <property type="entry name" value="MarR_2"/>
    <property type="match status" value="1"/>
</dbReference>
<dbReference type="SUPFAM" id="SSF46785">
    <property type="entry name" value="Winged helix' DNA-binding domain"/>
    <property type="match status" value="1"/>
</dbReference>
<dbReference type="GO" id="GO:0006950">
    <property type="term" value="P:response to stress"/>
    <property type="evidence" value="ECO:0007669"/>
    <property type="project" value="TreeGrafter"/>
</dbReference>
<gene>
    <name evidence="2" type="ORF">SAMN04489793_4012</name>
</gene>
<protein>
    <submittedName>
        <fullName evidence="2">DNA-binding transcriptional regulator, MarR family</fullName>
    </submittedName>
</protein>
<dbReference type="InterPro" id="IPR039422">
    <property type="entry name" value="MarR/SlyA-like"/>
</dbReference>
<sequence length="164" mass="17999">MLGVTTKGALTMGIADDAVEIRAQGWRTLVALHALIENELERSLQTGHDLSVVEFTVLDALSRQDGWHMRMRQLARAAALSSSATTRLVTRLEDRGLLTRILCADDRRGIYTELTPAGWELLAAARPTHERVLRDALAEAAEQPELRTLVDAVHVKTPEVAPAS</sequence>
<feature type="domain" description="HTH marR-type" evidence="1">
    <location>
        <begin position="22"/>
        <end position="158"/>
    </location>
</feature>
<evidence type="ECO:0000313" key="2">
    <source>
        <dbReference type="EMBL" id="SED11393.1"/>
    </source>
</evidence>
<dbReference type="Gene3D" id="1.10.10.10">
    <property type="entry name" value="Winged helix-like DNA-binding domain superfamily/Winged helix DNA-binding domain"/>
    <property type="match status" value="1"/>
</dbReference>
<name>A0A1H4Y0H0_TSUTY</name>
<evidence type="ECO:0000259" key="1">
    <source>
        <dbReference type="PROSITE" id="PS50995"/>
    </source>
</evidence>
<evidence type="ECO:0000313" key="3">
    <source>
        <dbReference type="Proteomes" id="UP000182241"/>
    </source>
</evidence>
<dbReference type="EMBL" id="FNSA01000003">
    <property type="protein sequence ID" value="SED11393.1"/>
    <property type="molecule type" value="Genomic_DNA"/>
</dbReference>
<reference evidence="3" key="1">
    <citation type="submission" date="2016-10" db="EMBL/GenBank/DDBJ databases">
        <authorList>
            <person name="Varghese N."/>
            <person name="Submissions S."/>
        </authorList>
    </citation>
    <scope>NUCLEOTIDE SEQUENCE [LARGE SCALE GENOMIC DNA]</scope>
    <source>
        <strain evidence="3">DSM 44234</strain>
    </source>
</reference>
<organism evidence="2 3">
    <name type="scientific">Tsukamurella tyrosinosolvens</name>
    <dbReference type="NCBI Taxonomy" id="57704"/>
    <lineage>
        <taxon>Bacteria</taxon>
        <taxon>Bacillati</taxon>
        <taxon>Actinomycetota</taxon>
        <taxon>Actinomycetes</taxon>
        <taxon>Mycobacteriales</taxon>
        <taxon>Tsukamurellaceae</taxon>
        <taxon>Tsukamurella</taxon>
    </lineage>
</organism>
<proteinExistence type="predicted"/>
<dbReference type="AlphaFoldDB" id="A0A1H4Y0H0"/>